<dbReference type="AlphaFoldDB" id="A0A6V7Q248"/>
<evidence type="ECO:0000256" key="4">
    <source>
        <dbReference type="ARBA" id="ARBA00022801"/>
    </source>
</evidence>
<evidence type="ECO:0000256" key="3">
    <source>
        <dbReference type="ARBA" id="ARBA00012601"/>
    </source>
</evidence>
<dbReference type="GO" id="GO:0030245">
    <property type="term" value="P:cellulose catabolic process"/>
    <property type="evidence" value="ECO:0007669"/>
    <property type="project" value="UniProtKB-KW"/>
</dbReference>
<gene>
    <name evidence="12" type="ORF">CB5_LOCUS20176</name>
</gene>
<accession>A0A6V7Q248</accession>
<keyword evidence="4" id="KW-0378">Hydrolase</keyword>
<dbReference type="PANTHER" id="PTHR22298">
    <property type="entry name" value="ENDO-1,4-BETA-GLUCANASE"/>
    <property type="match status" value="1"/>
</dbReference>
<evidence type="ECO:0000256" key="2">
    <source>
        <dbReference type="ARBA" id="ARBA00007072"/>
    </source>
</evidence>
<comment type="similarity">
    <text evidence="2">Belongs to the glycosyl hydrolase 9 (cellulase E) family.</text>
</comment>
<keyword evidence="7" id="KW-0326">Glycosidase</keyword>
<feature type="transmembrane region" description="Helical" evidence="10">
    <location>
        <begin position="72"/>
        <end position="94"/>
    </location>
</feature>
<keyword evidence="10" id="KW-0812">Transmembrane</keyword>
<evidence type="ECO:0000256" key="1">
    <source>
        <dbReference type="ARBA" id="ARBA00000966"/>
    </source>
</evidence>
<dbReference type="InterPro" id="IPR008928">
    <property type="entry name" value="6-hairpin_glycosidase_sf"/>
</dbReference>
<keyword evidence="10" id="KW-1133">Transmembrane helix</keyword>
<evidence type="ECO:0000256" key="6">
    <source>
        <dbReference type="ARBA" id="ARBA00023277"/>
    </source>
</evidence>
<name>A0A6V7Q248_ANACO</name>
<dbReference type="EMBL" id="LR862131">
    <property type="protein sequence ID" value="CAD1836965.1"/>
    <property type="molecule type" value="Genomic_DNA"/>
</dbReference>
<dbReference type="InterPro" id="IPR001701">
    <property type="entry name" value="Glyco_hydro_9"/>
</dbReference>
<organism evidence="12">
    <name type="scientific">Ananas comosus var. bracteatus</name>
    <name type="common">red pineapple</name>
    <dbReference type="NCBI Taxonomy" id="296719"/>
    <lineage>
        <taxon>Eukaryota</taxon>
        <taxon>Viridiplantae</taxon>
        <taxon>Streptophyta</taxon>
        <taxon>Embryophyta</taxon>
        <taxon>Tracheophyta</taxon>
        <taxon>Spermatophyta</taxon>
        <taxon>Magnoliopsida</taxon>
        <taxon>Liliopsida</taxon>
        <taxon>Poales</taxon>
        <taxon>Bromeliaceae</taxon>
        <taxon>Bromelioideae</taxon>
        <taxon>Ananas</taxon>
    </lineage>
</organism>
<dbReference type="SUPFAM" id="SSF48208">
    <property type="entry name" value="Six-hairpin glycosidases"/>
    <property type="match status" value="1"/>
</dbReference>
<feature type="compositionally biased region" description="Low complexity" evidence="9">
    <location>
        <begin position="262"/>
        <end position="283"/>
    </location>
</feature>
<protein>
    <recommendedName>
        <fullName evidence="3">cellulase</fullName>
        <ecNumber evidence="3">3.2.1.4</ecNumber>
    </recommendedName>
</protein>
<dbReference type="GO" id="GO:0008810">
    <property type="term" value="F:cellulase activity"/>
    <property type="evidence" value="ECO:0007669"/>
    <property type="project" value="UniProtKB-EC"/>
</dbReference>
<keyword evidence="10" id="KW-0472">Membrane</keyword>
<evidence type="ECO:0000256" key="7">
    <source>
        <dbReference type="ARBA" id="ARBA00023295"/>
    </source>
</evidence>
<dbReference type="Gene3D" id="1.50.10.10">
    <property type="match status" value="1"/>
</dbReference>
<keyword evidence="5" id="KW-0136">Cellulose degradation</keyword>
<feature type="domain" description="Glycoside hydrolase family 9" evidence="11">
    <location>
        <begin position="110"/>
        <end position="445"/>
    </location>
</feature>
<dbReference type="EC" id="3.2.1.4" evidence="3"/>
<comment type="catalytic activity">
    <reaction evidence="1">
        <text>Endohydrolysis of (1-&gt;4)-beta-D-glucosidic linkages in cellulose, lichenin and cereal beta-D-glucans.</text>
        <dbReference type="EC" id="3.2.1.4"/>
    </reaction>
</comment>
<evidence type="ECO:0000256" key="8">
    <source>
        <dbReference type="ARBA" id="ARBA00023326"/>
    </source>
</evidence>
<evidence type="ECO:0000259" key="11">
    <source>
        <dbReference type="Pfam" id="PF00759"/>
    </source>
</evidence>
<keyword evidence="8" id="KW-0624">Polysaccharide degradation</keyword>
<evidence type="ECO:0000256" key="10">
    <source>
        <dbReference type="SAM" id="Phobius"/>
    </source>
</evidence>
<feature type="region of interest" description="Disordered" evidence="9">
    <location>
        <begin position="247"/>
        <end position="283"/>
    </location>
</feature>
<proteinExistence type="inferred from homology"/>
<keyword evidence="6" id="KW-0119">Carbohydrate metabolism</keyword>
<sequence>MFSANHWGGSFEINNNGGGDADDDHSRNMDMDRAALSRQLDETQQSWLLGPQESKKKDKYVDLGCVVVKRKLIWWAFWALLVAFIVVGVPIIVVKSIPKKKVAPPPPDQYTNALHKALLFFNSQNSRKNNGIPWRGDSGLKDGSDLTDVKGGLVGGSTTPRDNIKFHFPMAFSMTLLSWDVIKWGTDYLLLTFNSSASTINQSIASVPRPCTLDYPRPVQTASSAPDLAGEVAAALASASIVFSDDAPTRRSSSTAPPPPTSSRATWGTARPTRGGTPTSSPTTIQRVLGPSYMWSAAWMYYAPETRATSRWRPIRPSREERQAFMQILDLSVFSWDNKLPGAELLLTRLRMFLNPGYPYEDTQWLSTTLLGHHEPFRDFDYLITLQAGLIEMNHGSTAPLQYAVNMAFLALRSFAKSQVDYVLGNNPRKMSYLVGYGSNYPKHVAPPRRVDPPRRDQVLVHRRVEVAQLQEREP</sequence>
<evidence type="ECO:0000256" key="9">
    <source>
        <dbReference type="SAM" id="MobiDB-lite"/>
    </source>
</evidence>
<dbReference type="InterPro" id="IPR012341">
    <property type="entry name" value="6hp_glycosidase-like_sf"/>
</dbReference>
<evidence type="ECO:0000256" key="5">
    <source>
        <dbReference type="ARBA" id="ARBA00023001"/>
    </source>
</evidence>
<reference evidence="12" key="1">
    <citation type="submission" date="2020-07" db="EMBL/GenBank/DDBJ databases">
        <authorList>
            <person name="Lin J."/>
        </authorList>
    </citation>
    <scope>NUCLEOTIDE SEQUENCE</scope>
</reference>
<evidence type="ECO:0000313" key="12">
    <source>
        <dbReference type="EMBL" id="CAD1836965.1"/>
    </source>
</evidence>
<dbReference type="Pfam" id="PF00759">
    <property type="entry name" value="Glyco_hydro_9"/>
    <property type="match status" value="1"/>
</dbReference>